<name>G0W3H3_NAUDC</name>
<dbReference type="GO" id="GO:0042797">
    <property type="term" value="P:tRNA transcription by RNA polymerase III"/>
    <property type="evidence" value="ECO:0007669"/>
    <property type="project" value="EnsemblFungi"/>
</dbReference>
<organism evidence="6 7">
    <name type="scientific">Naumovozyma dairenensis (strain ATCC 10597 / BCRC 20456 / CBS 421 / NBRC 0211 / NRRL Y-12639)</name>
    <name type="common">Saccharomyces dairenensis</name>
    <dbReference type="NCBI Taxonomy" id="1071378"/>
    <lineage>
        <taxon>Eukaryota</taxon>
        <taxon>Fungi</taxon>
        <taxon>Dikarya</taxon>
        <taxon>Ascomycota</taxon>
        <taxon>Saccharomycotina</taxon>
        <taxon>Saccharomycetes</taxon>
        <taxon>Saccharomycetales</taxon>
        <taxon>Saccharomycetaceae</taxon>
        <taxon>Naumovozyma</taxon>
    </lineage>
</organism>
<dbReference type="KEGG" id="ndi:NDAI_0A02030"/>
<dbReference type="PANTHER" id="PTHR13408:SF0">
    <property type="entry name" value="DNA-DIRECTED RNA POLYMERASE III SUBUNIT RPC4"/>
    <property type="match status" value="1"/>
</dbReference>
<dbReference type="Proteomes" id="UP000000689">
    <property type="component" value="Chromosome 1"/>
</dbReference>
<reference evidence="6 7" key="1">
    <citation type="journal article" date="2011" name="Proc. Natl. Acad. Sci. U.S.A.">
        <title>Evolutionary erosion of yeast sex chromosomes by mating-type switching accidents.</title>
        <authorList>
            <person name="Gordon J.L."/>
            <person name="Armisen D."/>
            <person name="Proux-Wera E."/>
            <person name="Oheigeartaigh S.S."/>
            <person name="Byrne K.P."/>
            <person name="Wolfe K.H."/>
        </authorList>
    </citation>
    <scope>NUCLEOTIDE SEQUENCE [LARGE SCALE GENOMIC DNA]</scope>
    <source>
        <strain evidence="7">ATCC 10597 / BCRC 20456 / CBS 421 / NBRC 0211 / NRRL Y-12639</strain>
    </source>
</reference>
<evidence type="ECO:0000313" key="7">
    <source>
        <dbReference type="Proteomes" id="UP000000689"/>
    </source>
</evidence>
<feature type="compositionally biased region" description="Basic and acidic residues" evidence="5">
    <location>
        <begin position="31"/>
        <end position="40"/>
    </location>
</feature>
<feature type="region of interest" description="Disordered" evidence="5">
    <location>
        <begin position="1"/>
        <end position="73"/>
    </location>
</feature>
<keyword evidence="7" id="KW-1185">Reference proteome</keyword>
<dbReference type="GO" id="GO:0006386">
    <property type="term" value="P:termination of RNA polymerase III transcription"/>
    <property type="evidence" value="ECO:0007669"/>
    <property type="project" value="EnsemblFungi"/>
</dbReference>
<dbReference type="HOGENOM" id="CLU_056234_0_0_1"/>
<evidence type="ECO:0000313" key="6">
    <source>
        <dbReference type="EMBL" id="CCD22361.1"/>
    </source>
</evidence>
<keyword evidence="3" id="KW-0804">Transcription</keyword>
<keyword evidence="4" id="KW-0539">Nucleus</keyword>
<dbReference type="RefSeq" id="XP_003667604.1">
    <property type="nucleotide sequence ID" value="XM_003667556.1"/>
</dbReference>
<dbReference type="STRING" id="1071378.G0W3H3"/>
<feature type="region of interest" description="Disordered" evidence="5">
    <location>
        <begin position="111"/>
        <end position="178"/>
    </location>
</feature>
<feature type="compositionally biased region" description="Acidic residues" evidence="5">
    <location>
        <begin position="126"/>
        <end position="142"/>
    </location>
</feature>
<dbReference type="GeneID" id="11497474"/>
<dbReference type="GO" id="GO:0006384">
    <property type="term" value="P:transcription initiation at RNA polymerase III promoter"/>
    <property type="evidence" value="ECO:0007669"/>
    <property type="project" value="EnsemblFungi"/>
</dbReference>
<keyword evidence="2" id="KW-0240">DNA-directed RNA polymerase</keyword>
<dbReference type="EMBL" id="HE580267">
    <property type="protein sequence ID" value="CCD22361.1"/>
    <property type="molecule type" value="Genomic_DNA"/>
</dbReference>
<proteinExistence type="predicted"/>
<dbReference type="eggNOG" id="KOG3122">
    <property type="taxonomic scope" value="Eukaryota"/>
</dbReference>
<feature type="region of interest" description="Disordered" evidence="5">
    <location>
        <begin position="322"/>
        <end position="341"/>
    </location>
</feature>
<evidence type="ECO:0000256" key="1">
    <source>
        <dbReference type="ARBA" id="ARBA00004123"/>
    </source>
</evidence>
<evidence type="ECO:0000256" key="4">
    <source>
        <dbReference type="ARBA" id="ARBA00023242"/>
    </source>
</evidence>
<evidence type="ECO:0008006" key="8">
    <source>
        <dbReference type="Google" id="ProtNLM"/>
    </source>
</evidence>
<dbReference type="GO" id="GO:0003899">
    <property type="term" value="F:DNA-directed RNA polymerase activity"/>
    <property type="evidence" value="ECO:0007669"/>
    <property type="project" value="EnsemblFungi"/>
</dbReference>
<evidence type="ECO:0000256" key="3">
    <source>
        <dbReference type="ARBA" id="ARBA00023163"/>
    </source>
</evidence>
<evidence type="ECO:0000256" key="2">
    <source>
        <dbReference type="ARBA" id="ARBA00022478"/>
    </source>
</evidence>
<gene>
    <name evidence="6" type="primary">NDAI0A02030</name>
    <name evidence="6" type="ordered locus">NDAI_0A02030</name>
</gene>
<dbReference type="GO" id="GO:0005666">
    <property type="term" value="C:RNA polymerase III complex"/>
    <property type="evidence" value="ECO:0007669"/>
    <property type="project" value="EnsemblFungi"/>
</dbReference>
<feature type="compositionally biased region" description="Basic residues" evidence="5">
    <location>
        <begin position="19"/>
        <end position="30"/>
    </location>
</feature>
<evidence type="ECO:0000256" key="5">
    <source>
        <dbReference type="SAM" id="MobiDB-lite"/>
    </source>
</evidence>
<comment type="subcellular location">
    <subcellularLocation>
        <location evidence="1">Nucleus</location>
    </subcellularLocation>
</comment>
<dbReference type="GO" id="GO:0003677">
    <property type="term" value="F:DNA binding"/>
    <property type="evidence" value="ECO:0007669"/>
    <property type="project" value="InterPro"/>
</dbReference>
<dbReference type="PANTHER" id="PTHR13408">
    <property type="entry name" value="DNA-DIRECTED RNA POLYMERASE III"/>
    <property type="match status" value="1"/>
</dbReference>
<accession>G0W3H3</accession>
<dbReference type="Pfam" id="PF05132">
    <property type="entry name" value="RNA_pol_Rpc4"/>
    <property type="match status" value="1"/>
</dbReference>
<dbReference type="OrthoDB" id="5836119at2759"/>
<sequence>MSGTGRLPTLKGDPGSKKPSLKFKPKAVSRRTKEEREASEPKLNLGNDAANKHDNKKKFGAGSKRANTGDNKQRRMAKYLNNTHVISSGPLAAGNFIGGDKGSERRGFIRMEGSGSTLVQKGLESIENDAGESDDDDGDNDVGDQKSKTRFNMGREYGSHTVVEEEKEEGNSGGDSDIEMDEDALQAKRIEQLFPVRPVRIRHEDIEQVKKEIQESTSVPTTRESTPAIAIKEDPDTTSLQQTLQQREAAIQLKLKDMHLENELHSIDAEEVAEELKLLTIDYQQILSKIKRLDNKPNRFMVFQLPTTLPLFEDLLLQKQEGSVEEKEKKNKKEKVEKDTHVPQEELTGRVGSVRVHKSGKLTMKIGNVVMDLGRGAETTFLQDVVSLNEATDEEGASAVELLGRIDGRVVVTPRFP</sequence>
<protein>
    <recommendedName>
        <fullName evidence="8">DNA-directed RNA polymerase III subunit RPC4</fullName>
    </recommendedName>
</protein>
<dbReference type="OMA" id="NNYAGTH"/>
<dbReference type="AlphaFoldDB" id="G0W3H3"/>
<dbReference type="InterPro" id="IPR007811">
    <property type="entry name" value="RPC4"/>
</dbReference>